<accession>A0A6P1DP92</accession>
<dbReference type="AlphaFoldDB" id="A0A6P1DP92"/>
<proteinExistence type="predicted"/>
<dbReference type="EMBL" id="JAAIJR010000016">
    <property type="protein sequence ID" value="NEX19798.1"/>
    <property type="molecule type" value="Genomic_DNA"/>
</dbReference>
<name>A0A6P1DP92_9GAMM</name>
<dbReference type="Proteomes" id="UP000471640">
    <property type="component" value="Unassembled WGS sequence"/>
</dbReference>
<dbReference type="Gene3D" id="1.20.120.1940">
    <property type="entry name" value="YfdX protein domain"/>
    <property type="match status" value="1"/>
</dbReference>
<comment type="caution">
    <text evidence="2">The sequence shown here is derived from an EMBL/GenBank/DDBJ whole genome shotgun (WGS) entry which is preliminary data.</text>
</comment>
<evidence type="ECO:0000313" key="2">
    <source>
        <dbReference type="EMBL" id="NEX19798.1"/>
    </source>
</evidence>
<sequence>MKATKEIAAIAVLALGVAGVGQLYAETQKTEGTPQAQVSQEAVRGSEADRQVELSEHGLAAMNDIHLARVAINDGYVDNARDLLKEAKSLLDTVKSEDRPASAEKAQQVAQDTQGSRDDMIPILSDLQVVESYSLDAAKPKATQSATASADKASSGDAAKAVDSKAAKTQARSDAVAKASEHLSKGERGAAAEALQMVDLALVDQTLSMPLSQTVESVDQALKLIQKDELHQANLELKKARDALVLTTHVVNEPLGSTDSGKAPESAKQSG</sequence>
<dbReference type="InterPro" id="IPR021236">
    <property type="entry name" value="Uncharacterised_YfdX"/>
</dbReference>
<gene>
    <name evidence="2" type="ORF">G3480_05635</name>
</gene>
<reference evidence="2 3" key="2">
    <citation type="submission" date="2020-02" db="EMBL/GenBank/DDBJ databases">
        <title>Genome sequences of Thiorhodococcus mannitoliphagus and Thiorhodococcus minor, purple sulfur photosynthetic bacteria in the gammaproteobacterial family, Chromatiaceae.</title>
        <authorList>
            <person name="Aviles F.A."/>
            <person name="Meyer T.E."/>
            <person name="Kyndt J.A."/>
        </authorList>
    </citation>
    <scope>NUCLEOTIDE SEQUENCE [LARGE SCALE GENOMIC DNA]</scope>
    <source>
        <strain evidence="2 3">DSM 18266</strain>
    </source>
</reference>
<dbReference type="Gene3D" id="6.10.250.2140">
    <property type="match status" value="1"/>
</dbReference>
<feature type="region of interest" description="Disordered" evidence="1">
    <location>
        <begin position="94"/>
        <end position="118"/>
    </location>
</feature>
<evidence type="ECO:0000256" key="1">
    <source>
        <dbReference type="SAM" id="MobiDB-lite"/>
    </source>
</evidence>
<dbReference type="RefSeq" id="WP_164652698.1">
    <property type="nucleotide sequence ID" value="NZ_JAAIJR010000016.1"/>
</dbReference>
<keyword evidence="3" id="KW-1185">Reference proteome</keyword>
<evidence type="ECO:0000313" key="3">
    <source>
        <dbReference type="Proteomes" id="UP000471640"/>
    </source>
</evidence>
<protein>
    <submittedName>
        <fullName evidence="2">YfdX family protein</fullName>
    </submittedName>
</protein>
<dbReference type="Pfam" id="PF10938">
    <property type="entry name" value="YfdX"/>
    <property type="match status" value="2"/>
</dbReference>
<reference evidence="3" key="1">
    <citation type="journal article" date="2020" name="Microbiol. Resour. Announc.">
        <title>Draft Genome Sequences of Thiorhodococcus mannitoliphagus and Thiorhodococcus minor, Purple Sulfur Photosynthetic Bacteria in the Gammaproteobacterial Family Chromatiaceae.</title>
        <authorList>
            <person name="Aviles F.A."/>
            <person name="Meyer T.E."/>
            <person name="Kyndt J.A."/>
        </authorList>
    </citation>
    <scope>NUCLEOTIDE SEQUENCE [LARGE SCALE GENOMIC DNA]</scope>
    <source>
        <strain evidence="3">DSM 18266</strain>
    </source>
</reference>
<feature type="region of interest" description="Disordered" evidence="1">
    <location>
        <begin position="252"/>
        <end position="271"/>
    </location>
</feature>
<organism evidence="2 3">
    <name type="scientific">Thiorhodococcus mannitoliphagus</name>
    <dbReference type="NCBI Taxonomy" id="329406"/>
    <lineage>
        <taxon>Bacteria</taxon>
        <taxon>Pseudomonadati</taxon>
        <taxon>Pseudomonadota</taxon>
        <taxon>Gammaproteobacteria</taxon>
        <taxon>Chromatiales</taxon>
        <taxon>Chromatiaceae</taxon>
        <taxon>Thiorhodococcus</taxon>
    </lineage>
</organism>